<gene>
    <name evidence="1" type="ORF">CINC_LOCUS7119</name>
</gene>
<name>A0A9N8L538_CHRIL</name>
<proteinExistence type="predicted"/>
<accession>A0A9N8L538</accession>
<dbReference type="EMBL" id="LR824025">
    <property type="protein sequence ID" value="CAD0204814.1"/>
    <property type="molecule type" value="Genomic_DNA"/>
</dbReference>
<protein>
    <submittedName>
        <fullName evidence="1">Uncharacterized protein</fullName>
    </submittedName>
</protein>
<reference evidence="1" key="1">
    <citation type="submission" date="2021-12" db="EMBL/GenBank/DDBJ databases">
        <authorList>
            <person name="King R."/>
        </authorList>
    </citation>
    <scope>NUCLEOTIDE SEQUENCE</scope>
</reference>
<organism evidence="1 2">
    <name type="scientific">Chrysodeixis includens</name>
    <name type="common">Soybean looper</name>
    <name type="synonym">Pseudoplusia includens</name>
    <dbReference type="NCBI Taxonomy" id="689277"/>
    <lineage>
        <taxon>Eukaryota</taxon>
        <taxon>Metazoa</taxon>
        <taxon>Ecdysozoa</taxon>
        <taxon>Arthropoda</taxon>
        <taxon>Hexapoda</taxon>
        <taxon>Insecta</taxon>
        <taxon>Pterygota</taxon>
        <taxon>Neoptera</taxon>
        <taxon>Endopterygota</taxon>
        <taxon>Lepidoptera</taxon>
        <taxon>Glossata</taxon>
        <taxon>Ditrysia</taxon>
        <taxon>Noctuoidea</taxon>
        <taxon>Noctuidae</taxon>
        <taxon>Plusiinae</taxon>
        <taxon>Chrysodeixis</taxon>
    </lineage>
</organism>
<dbReference type="AlphaFoldDB" id="A0A9N8L538"/>
<evidence type="ECO:0000313" key="1">
    <source>
        <dbReference type="EMBL" id="CAD0204814.1"/>
    </source>
</evidence>
<sequence>MGILGMNSIRSTYSIMEEESQCCLVRRQRSPSLLYSRLFSHSSSLFRECCVRLLRHITGQREHPSVQQQHTQPQNSHLTLTGRVFFSTLLMRATVAWYSSGATRDCSPDGNSPLNLLLRPNTVMFPAPRTTIGSGTSVTCVSSIFSSISVSSGYIASKSAIVLNTN</sequence>
<keyword evidence="2" id="KW-1185">Reference proteome</keyword>
<dbReference type="Proteomes" id="UP001154114">
    <property type="component" value="Chromosome 22"/>
</dbReference>
<evidence type="ECO:0000313" key="2">
    <source>
        <dbReference type="Proteomes" id="UP001154114"/>
    </source>
</evidence>